<keyword evidence="1" id="KW-0175">Coiled coil</keyword>
<reference evidence="3 4" key="1">
    <citation type="submission" date="2020-06" db="EMBL/GenBank/DDBJ databases">
        <authorList>
            <person name="Li R."/>
            <person name="Bekaert M."/>
        </authorList>
    </citation>
    <scope>NUCLEOTIDE SEQUENCE [LARGE SCALE GENOMIC DNA]</scope>
    <source>
        <strain evidence="4">wild</strain>
    </source>
</reference>
<name>A0A6J8BE61_MYTCO</name>
<protein>
    <submittedName>
        <fullName evidence="3">Uncharacterized protein</fullName>
    </submittedName>
</protein>
<accession>A0A6J8BE61</accession>
<gene>
    <name evidence="3" type="ORF">MCOR_17572</name>
</gene>
<dbReference type="AlphaFoldDB" id="A0A6J8BE61"/>
<evidence type="ECO:0000256" key="2">
    <source>
        <dbReference type="SAM" id="MobiDB-lite"/>
    </source>
</evidence>
<organism evidence="3 4">
    <name type="scientific">Mytilus coruscus</name>
    <name type="common">Sea mussel</name>
    <dbReference type="NCBI Taxonomy" id="42192"/>
    <lineage>
        <taxon>Eukaryota</taxon>
        <taxon>Metazoa</taxon>
        <taxon>Spiralia</taxon>
        <taxon>Lophotrochozoa</taxon>
        <taxon>Mollusca</taxon>
        <taxon>Bivalvia</taxon>
        <taxon>Autobranchia</taxon>
        <taxon>Pteriomorphia</taxon>
        <taxon>Mytilida</taxon>
        <taxon>Mytiloidea</taxon>
        <taxon>Mytilidae</taxon>
        <taxon>Mytilinae</taxon>
        <taxon>Mytilus</taxon>
    </lineage>
</organism>
<feature type="region of interest" description="Disordered" evidence="2">
    <location>
        <begin position="479"/>
        <end position="498"/>
    </location>
</feature>
<evidence type="ECO:0000313" key="4">
    <source>
        <dbReference type="Proteomes" id="UP000507470"/>
    </source>
</evidence>
<evidence type="ECO:0000256" key="1">
    <source>
        <dbReference type="SAM" id="Coils"/>
    </source>
</evidence>
<feature type="coiled-coil region" evidence="1">
    <location>
        <begin position="384"/>
        <end position="411"/>
    </location>
</feature>
<feature type="region of interest" description="Disordered" evidence="2">
    <location>
        <begin position="547"/>
        <end position="569"/>
    </location>
</feature>
<proteinExistence type="predicted"/>
<evidence type="ECO:0000313" key="3">
    <source>
        <dbReference type="EMBL" id="CAC5381701.1"/>
    </source>
</evidence>
<keyword evidence="4" id="KW-1185">Reference proteome</keyword>
<feature type="compositionally biased region" description="Basic and acidic residues" evidence="2">
    <location>
        <begin position="556"/>
        <end position="569"/>
    </location>
</feature>
<sequence length="625" mass="71806">MCQRLLKSGTCACAKSGTFVCAKLGSCVCATSRTCVCAKSGTCTCAKPGMDEDTANFERNLSGFILSVVYAACSESEADTLSDRQIKTDDTDRTKMETNKERGETASEEERAAVFGSLRNTDLDRLTKAINKTRKQKVWEEEDTASEEERAAFFRSVRSKQLDRLTANKEAVKEINTEMDIETASEEERATFFRNVRRKELDRLTADKGASEEINTDMDIETASEEERAALFRNVRSKELDRLTATLNNQNDEAGNQDVQTEPTIMNKEGLQNQGEAGALDTEETASEEERLDFFQSVREAERKKLVEAFERDKIWKEEREKRRMKKRQEQIKKMFEEFHKPAVSALSASYSSPEQEPGPYNEHYHQYPSNSNTEYNIMLKASVSRLHERVQAFVEEQKELQQKLEETHAKKPTADLEENKENRHISIRASSDAEILVVDRTNEVKRKSSVRRFVDNLFKRSKSTTIDLRTEQVEPEELKLDLGDNKDEDRKEEDTAITSNSEWCTFSDIEDPPRPRLKPFFTLLQERQEITRAHLPGFANLQSDFTSKRSPVKSRTHEPIKRLSTDKNEPTISVSIEIPDRNHSDSTIEYSQNSAGRFQRFRKWFKRLCCCCSQKSEYRGQVCS</sequence>
<dbReference type="Proteomes" id="UP000507470">
    <property type="component" value="Unassembled WGS sequence"/>
</dbReference>
<dbReference type="EMBL" id="CACVKT020003092">
    <property type="protein sequence ID" value="CAC5381701.1"/>
    <property type="molecule type" value="Genomic_DNA"/>
</dbReference>
<feature type="compositionally biased region" description="Basic and acidic residues" evidence="2">
    <location>
        <begin position="479"/>
        <end position="495"/>
    </location>
</feature>